<feature type="transmembrane region" description="Helical" evidence="1">
    <location>
        <begin position="194"/>
        <end position="212"/>
    </location>
</feature>
<feature type="transmembrane region" description="Helical" evidence="1">
    <location>
        <begin position="137"/>
        <end position="154"/>
    </location>
</feature>
<evidence type="ECO:0000313" key="2">
    <source>
        <dbReference type="EMBL" id="MOY45674.1"/>
    </source>
</evidence>
<protein>
    <submittedName>
        <fullName evidence="2">Protein panstrongylus lignarius</fullName>
    </submittedName>
</protein>
<feature type="transmembrane region" description="Helical" evidence="1">
    <location>
        <begin position="233"/>
        <end position="255"/>
    </location>
</feature>
<feature type="transmembrane region" description="Helical" evidence="1">
    <location>
        <begin position="44"/>
        <end position="64"/>
    </location>
</feature>
<reference evidence="2" key="1">
    <citation type="submission" date="2019-04" db="EMBL/GenBank/DDBJ databases">
        <title>Analysis of the testis transcriptome of the Chagas disease vector Rhodnius prolixus.</title>
        <authorList>
            <person name="Cesar J."/>
            <person name="Ribeiro J.M."/>
            <person name="Pereira M.H."/>
            <person name="Araujo R.N."/>
            <person name="Gontijo N.F."/>
            <person name="Pessoa G."/>
            <person name="Sant'Anna M.V."/>
            <person name="Sorgine M.H."/>
            <person name="Majerowicz D."/>
            <person name="Carvalho A.B."/>
            <person name="Braz G."/>
            <person name="Mesquita R."/>
            <person name="Lagerblad P.O."/>
            <person name="Koerich L.B."/>
        </authorList>
    </citation>
    <scope>NUCLEOTIDE SEQUENCE</scope>
</reference>
<name>A0A4V0Y8P1_RHOPR</name>
<dbReference type="GeneID" id="141460193"/>
<feature type="transmembrane region" description="Helical" evidence="1">
    <location>
        <begin position="114"/>
        <end position="131"/>
    </location>
</feature>
<keyword evidence="1" id="KW-1133">Transmembrane helix</keyword>
<feature type="transmembrane region" description="Helical" evidence="1">
    <location>
        <begin position="161"/>
        <end position="182"/>
    </location>
</feature>
<dbReference type="EMBL" id="GHKJ01000644">
    <property type="protein sequence ID" value="MOY45674.1"/>
    <property type="molecule type" value="Transcribed_RNA"/>
</dbReference>
<proteinExistence type="predicted"/>
<dbReference type="RefSeq" id="XP_073996058.1">
    <property type="nucleotide sequence ID" value="XM_074139957.1"/>
</dbReference>
<organism evidence="2">
    <name type="scientific">Rhodnius prolixus</name>
    <name type="common">Triatomid bug</name>
    <dbReference type="NCBI Taxonomy" id="13249"/>
    <lineage>
        <taxon>Eukaryota</taxon>
        <taxon>Metazoa</taxon>
        <taxon>Ecdysozoa</taxon>
        <taxon>Arthropoda</taxon>
        <taxon>Hexapoda</taxon>
        <taxon>Insecta</taxon>
        <taxon>Pterygota</taxon>
        <taxon>Neoptera</taxon>
        <taxon>Paraneoptera</taxon>
        <taxon>Hemiptera</taxon>
        <taxon>Heteroptera</taxon>
        <taxon>Panheteroptera</taxon>
        <taxon>Cimicomorpha</taxon>
        <taxon>Reduviidae</taxon>
        <taxon>Triatominae</taxon>
        <taxon>Rhodnius</taxon>
    </lineage>
</organism>
<evidence type="ECO:0000256" key="1">
    <source>
        <dbReference type="SAM" id="Phobius"/>
    </source>
</evidence>
<keyword evidence="1" id="KW-0472">Membrane</keyword>
<keyword evidence="1" id="KW-0812">Transmembrane</keyword>
<accession>A0A4V0Y8P1</accession>
<dbReference type="AlphaFoldDB" id="A0A4V0Y8P1"/>
<sequence length="279" mass="32172">MLDMCSEVLHELYEFSRYHLLNPGKVLQALSQVKDYERIITINAHYGFSTILVAALWFVLYLIVLRPCGISDSKAQKITCFLNALTICQAISMTDRKMCGETVRCDKNSGYEMLVLNASMGYLLFSTAFWKWNREEWPIYIGTTLIFGIFAMCLSQGHGALLVLHFLFLLEVCTPAFLSVFLLDDLVKTYNCHFANVFNVLFRLIFMAYMCYYRFYLGFKFANKLLISPKIPMYIHAIFPIVSITSICHLILVALKTRKDYIQFKTHKILSEASITTVK</sequence>